<reference evidence="3 4" key="1">
    <citation type="submission" date="2019-08" db="EMBL/GenBank/DDBJ databases">
        <title>Draft genome sequences of two oriental melons (Cucumis melo L. var makuwa).</title>
        <authorList>
            <person name="Kwon S.-Y."/>
        </authorList>
    </citation>
    <scope>NUCLEOTIDE SEQUENCE [LARGE SCALE GENOMIC DNA]</scope>
    <source>
        <strain evidence="4">cv. Chang Bougi</strain>
        <strain evidence="3">cv. SW 3</strain>
        <tissue evidence="1">Leaf</tissue>
    </source>
</reference>
<gene>
    <name evidence="2" type="ORF">E5676_scaffold172G00420</name>
    <name evidence="1" type="ORF">E6C27_scaffold43G00940</name>
</gene>
<dbReference type="Gene3D" id="2.40.70.10">
    <property type="entry name" value="Acid Proteases"/>
    <property type="match status" value="1"/>
</dbReference>
<evidence type="ECO:0000313" key="2">
    <source>
        <dbReference type="EMBL" id="TYK31553.1"/>
    </source>
</evidence>
<name>A0A5A7U053_CUCMM</name>
<sequence length="277" mass="31261">MTLLVVGSLGSTVQGVPFRGRVKGLLVDHCKRDCSQLKAEIQSNQRVESWTIEQLKTSEAGGEKTNGSKQMELWEDLTNRARCATYSFMSSMFMSKLSKKLKPLAEELVIYDPVDNVMLVSEALQGSEMLMESVSFLGDPSPLELQELDVILGMDFLYAHFASMDFHKKEKLRPEVVLVAKDYLDVFPEELSGWPHDREMAFPIELLPRTTPISQAHYRVALRKLSELKKLQGLVDTGYIRPSISPWRAPILSVKKKDDTLSVLQDCLEVRLSLVKG</sequence>
<accession>A0A5A7U053</accession>
<dbReference type="SUPFAM" id="SSF56672">
    <property type="entry name" value="DNA/RNA polymerases"/>
    <property type="match status" value="1"/>
</dbReference>
<comment type="caution">
    <text evidence="1">The sequence shown here is derived from an EMBL/GenBank/DDBJ whole genome shotgun (WGS) entry which is preliminary data.</text>
</comment>
<dbReference type="EMBL" id="SSTE01012402">
    <property type="protein sequence ID" value="KAA0048780.1"/>
    <property type="molecule type" value="Genomic_DNA"/>
</dbReference>
<dbReference type="InterPro" id="IPR043502">
    <property type="entry name" value="DNA/RNA_pol_sf"/>
</dbReference>
<proteinExistence type="predicted"/>
<dbReference type="OrthoDB" id="1749844at2759"/>
<dbReference type="Gene3D" id="3.10.10.10">
    <property type="entry name" value="HIV Type 1 Reverse Transcriptase, subunit A, domain 1"/>
    <property type="match status" value="1"/>
</dbReference>
<dbReference type="Proteomes" id="UP000321393">
    <property type="component" value="Unassembled WGS sequence"/>
</dbReference>
<evidence type="ECO:0000313" key="4">
    <source>
        <dbReference type="Proteomes" id="UP000321947"/>
    </source>
</evidence>
<dbReference type="InterPro" id="IPR021109">
    <property type="entry name" value="Peptidase_aspartic_dom_sf"/>
</dbReference>
<dbReference type="AlphaFoldDB" id="A0A5A7U053"/>
<dbReference type="InterPro" id="IPR032567">
    <property type="entry name" value="RTL1-rel"/>
</dbReference>
<dbReference type="Proteomes" id="UP000321947">
    <property type="component" value="Unassembled WGS sequence"/>
</dbReference>
<dbReference type="PANTHER" id="PTHR15503:SF45">
    <property type="entry name" value="RNA-DIRECTED DNA POLYMERASE HOMOLOG"/>
    <property type="match status" value="1"/>
</dbReference>
<evidence type="ECO:0000313" key="1">
    <source>
        <dbReference type="EMBL" id="KAA0048780.1"/>
    </source>
</evidence>
<dbReference type="EMBL" id="SSTD01000132">
    <property type="protein sequence ID" value="TYK31553.1"/>
    <property type="molecule type" value="Genomic_DNA"/>
</dbReference>
<evidence type="ECO:0000313" key="3">
    <source>
        <dbReference type="Proteomes" id="UP000321393"/>
    </source>
</evidence>
<organism evidence="1 3">
    <name type="scientific">Cucumis melo var. makuwa</name>
    <name type="common">Oriental melon</name>
    <dbReference type="NCBI Taxonomy" id="1194695"/>
    <lineage>
        <taxon>Eukaryota</taxon>
        <taxon>Viridiplantae</taxon>
        <taxon>Streptophyta</taxon>
        <taxon>Embryophyta</taxon>
        <taxon>Tracheophyta</taxon>
        <taxon>Spermatophyta</taxon>
        <taxon>Magnoliopsida</taxon>
        <taxon>eudicotyledons</taxon>
        <taxon>Gunneridae</taxon>
        <taxon>Pentapetalae</taxon>
        <taxon>rosids</taxon>
        <taxon>fabids</taxon>
        <taxon>Cucurbitales</taxon>
        <taxon>Cucurbitaceae</taxon>
        <taxon>Benincaseae</taxon>
        <taxon>Cucumis</taxon>
    </lineage>
</organism>
<dbReference type="Pfam" id="PF08284">
    <property type="entry name" value="RVP_2"/>
    <property type="match status" value="1"/>
</dbReference>
<protein>
    <submittedName>
        <fullName evidence="1">DNA/RNA polymerases superfamily protein</fullName>
    </submittedName>
</protein>
<dbReference type="PANTHER" id="PTHR15503">
    <property type="entry name" value="LDOC1 RELATED"/>
    <property type="match status" value="1"/>
</dbReference>